<comment type="caution">
    <text evidence="2">The sequence shown here is derived from an EMBL/GenBank/DDBJ whole genome shotgun (WGS) entry which is preliminary data.</text>
</comment>
<proteinExistence type="predicted"/>
<evidence type="ECO:0000313" key="3">
    <source>
        <dbReference type="Proteomes" id="UP000499080"/>
    </source>
</evidence>
<evidence type="ECO:0000313" key="2">
    <source>
        <dbReference type="EMBL" id="GBM99445.1"/>
    </source>
</evidence>
<gene>
    <name evidence="2" type="ORF">AVEN_254743_1</name>
</gene>
<reference evidence="2 3" key="1">
    <citation type="journal article" date="2019" name="Sci. Rep.">
        <title>Orb-weaving spider Araneus ventricosus genome elucidates the spidroin gene catalogue.</title>
        <authorList>
            <person name="Kono N."/>
            <person name="Nakamura H."/>
            <person name="Ohtoshi R."/>
            <person name="Moran D.A.P."/>
            <person name="Shinohara A."/>
            <person name="Yoshida Y."/>
            <person name="Fujiwara M."/>
            <person name="Mori M."/>
            <person name="Tomita M."/>
            <person name="Arakawa K."/>
        </authorList>
    </citation>
    <scope>NUCLEOTIDE SEQUENCE [LARGE SCALE GENOMIC DNA]</scope>
</reference>
<organism evidence="2 3">
    <name type="scientific">Araneus ventricosus</name>
    <name type="common">Orbweaver spider</name>
    <name type="synonym">Epeira ventricosa</name>
    <dbReference type="NCBI Taxonomy" id="182803"/>
    <lineage>
        <taxon>Eukaryota</taxon>
        <taxon>Metazoa</taxon>
        <taxon>Ecdysozoa</taxon>
        <taxon>Arthropoda</taxon>
        <taxon>Chelicerata</taxon>
        <taxon>Arachnida</taxon>
        <taxon>Araneae</taxon>
        <taxon>Araneomorphae</taxon>
        <taxon>Entelegynae</taxon>
        <taxon>Araneoidea</taxon>
        <taxon>Araneidae</taxon>
        <taxon>Araneus</taxon>
    </lineage>
</organism>
<dbReference type="EMBL" id="BGPR01004417">
    <property type="protein sequence ID" value="GBM99445.1"/>
    <property type="molecule type" value="Genomic_DNA"/>
</dbReference>
<keyword evidence="3" id="KW-1185">Reference proteome</keyword>
<sequence length="94" mass="10552">MLICFMATHHNICAHQSRTCYKMLPVKYYPTRCVLQTLHHKIFICSGRWATRCLNSIFERTTMLPDGSLTGFPPKKGSSIGTVSTPYLTDGGNV</sequence>
<dbReference type="Proteomes" id="UP000499080">
    <property type="component" value="Unassembled WGS sequence"/>
</dbReference>
<dbReference type="AlphaFoldDB" id="A0A4Y2KCI0"/>
<accession>A0A4Y2KCI0</accession>
<name>A0A4Y2KCI0_ARAVE</name>
<evidence type="ECO:0000256" key="1">
    <source>
        <dbReference type="SAM" id="MobiDB-lite"/>
    </source>
</evidence>
<protein>
    <submittedName>
        <fullName evidence="2">Uncharacterized protein</fullName>
    </submittedName>
</protein>
<feature type="region of interest" description="Disordered" evidence="1">
    <location>
        <begin position="74"/>
        <end position="94"/>
    </location>
</feature>